<feature type="region of interest" description="Disordered" evidence="1">
    <location>
        <begin position="288"/>
        <end position="307"/>
    </location>
</feature>
<evidence type="ECO:0000313" key="2">
    <source>
        <dbReference type="EMBL" id="KLU84317.1"/>
    </source>
</evidence>
<feature type="compositionally biased region" description="Basic and acidic residues" evidence="1">
    <location>
        <begin position="606"/>
        <end position="626"/>
    </location>
</feature>
<dbReference type="eggNOG" id="ENOG502SPRZ">
    <property type="taxonomic scope" value="Eukaryota"/>
</dbReference>
<dbReference type="Proteomes" id="UP000011715">
    <property type="component" value="Unassembled WGS sequence"/>
</dbReference>
<evidence type="ECO:0000313" key="3">
    <source>
        <dbReference type="EnsemblFungi" id="MAPG_03361T0"/>
    </source>
</evidence>
<evidence type="ECO:0000313" key="4">
    <source>
        <dbReference type="Proteomes" id="UP000011715"/>
    </source>
</evidence>
<organism evidence="3 4">
    <name type="scientific">Magnaporthiopsis poae (strain ATCC 64411 / 73-15)</name>
    <name type="common">Kentucky bluegrass fungus</name>
    <name type="synonym">Magnaporthe poae</name>
    <dbReference type="NCBI Taxonomy" id="644358"/>
    <lineage>
        <taxon>Eukaryota</taxon>
        <taxon>Fungi</taxon>
        <taxon>Dikarya</taxon>
        <taxon>Ascomycota</taxon>
        <taxon>Pezizomycotina</taxon>
        <taxon>Sordariomycetes</taxon>
        <taxon>Sordariomycetidae</taxon>
        <taxon>Magnaporthales</taxon>
        <taxon>Magnaporthaceae</taxon>
        <taxon>Magnaporthiopsis</taxon>
    </lineage>
</organism>
<name>A0A0C4DTT7_MAGP6</name>
<feature type="region of interest" description="Disordered" evidence="1">
    <location>
        <begin position="587"/>
        <end position="644"/>
    </location>
</feature>
<accession>A0A0C4DTT7</accession>
<evidence type="ECO:0000256" key="1">
    <source>
        <dbReference type="SAM" id="MobiDB-lite"/>
    </source>
</evidence>
<dbReference type="AlphaFoldDB" id="A0A0C4DTT7"/>
<proteinExistence type="predicted"/>
<dbReference type="OrthoDB" id="5307331at2759"/>
<reference evidence="4" key="1">
    <citation type="submission" date="2010-05" db="EMBL/GenBank/DDBJ databases">
        <title>The genome sequence of Magnaporthe poae strain ATCC 64411.</title>
        <authorList>
            <person name="Ma L.-J."/>
            <person name="Dead R."/>
            <person name="Young S."/>
            <person name="Zeng Q."/>
            <person name="Koehrsen M."/>
            <person name="Alvarado L."/>
            <person name="Berlin A."/>
            <person name="Chapman S.B."/>
            <person name="Chen Z."/>
            <person name="Freedman E."/>
            <person name="Gellesch M."/>
            <person name="Goldberg J."/>
            <person name="Griggs A."/>
            <person name="Gujja S."/>
            <person name="Heilman E.R."/>
            <person name="Heiman D."/>
            <person name="Hepburn T."/>
            <person name="Howarth C."/>
            <person name="Jen D."/>
            <person name="Larson L."/>
            <person name="Mehta T."/>
            <person name="Neiman D."/>
            <person name="Pearson M."/>
            <person name="Roberts A."/>
            <person name="Saif S."/>
            <person name="Shea T."/>
            <person name="Shenoy N."/>
            <person name="Sisk P."/>
            <person name="Stolte C."/>
            <person name="Sykes S."/>
            <person name="Walk T."/>
            <person name="White J."/>
            <person name="Yandava C."/>
            <person name="Haas B."/>
            <person name="Nusbaum C."/>
            <person name="Birren B."/>
        </authorList>
    </citation>
    <scope>NUCLEOTIDE SEQUENCE [LARGE SCALE GENOMIC DNA]</scope>
    <source>
        <strain evidence="4">ATCC 64411 / 73-15</strain>
    </source>
</reference>
<reference evidence="2" key="3">
    <citation type="submission" date="2011-03" db="EMBL/GenBank/DDBJ databases">
        <title>Annotation of Magnaporthe poae ATCC 64411.</title>
        <authorList>
            <person name="Ma L.-J."/>
            <person name="Dead R."/>
            <person name="Young S.K."/>
            <person name="Zeng Q."/>
            <person name="Gargeya S."/>
            <person name="Fitzgerald M."/>
            <person name="Haas B."/>
            <person name="Abouelleil A."/>
            <person name="Alvarado L."/>
            <person name="Arachchi H.M."/>
            <person name="Berlin A."/>
            <person name="Brown A."/>
            <person name="Chapman S.B."/>
            <person name="Chen Z."/>
            <person name="Dunbar C."/>
            <person name="Freedman E."/>
            <person name="Gearin G."/>
            <person name="Gellesch M."/>
            <person name="Goldberg J."/>
            <person name="Griggs A."/>
            <person name="Gujja S."/>
            <person name="Heiman D."/>
            <person name="Howarth C."/>
            <person name="Larson L."/>
            <person name="Lui A."/>
            <person name="MacDonald P.J.P."/>
            <person name="Mehta T."/>
            <person name="Montmayeur A."/>
            <person name="Murphy C."/>
            <person name="Neiman D."/>
            <person name="Pearson M."/>
            <person name="Priest M."/>
            <person name="Roberts A."/>
            <person name="Saif S."/>
            <person name="Shea T."/>
            <person name="Shenoy N."/>
            <person name="Sisk P."/>
            <person name="Stolte C."/>
            <person name="Sykes S."/>
            <person name="Yandava C."/>
            <person name="Wortman J."/>
            <person name="Nusbaum C."/>
            <person name="Birren B."/>
        </authorList>
    </citation>
    <scope>NUCLEOTIDE SEQUENCE</scope>
    <source>
        <strain evidence="2">ATCC 64411</strain>
    </source>
</reference>
<reference evidence="3" key="5">
    <citation type="submission" date="2015-06" db="UniProtKB">
        <authorList>
            <consortium name="EnsemblFungi"/>
        </authorList>
    </citation>
    <scope>IDENTIFICATION</scope>
    <source>
        <strain evidence="3">ATCC 64411</strain>
    </source>
</reference>
<feature type="region of interest" description="Disordered" evidence="1">
    <location>
        <begin position="238"/>
        <end position="265"/>
    </location>
</feature>
<reference evidence="3" key="4">
    <citation type="journal article" date="2015" name="G3 (Bethesda)">
        <title>Genome sequences of three phytopathogenic species of the Magnaporthaceae family of fungi.</title>
        <authorList>
            <person name="Okagaki L.H."/>
            <person name="Nunes C.C."/>
            <person name="Sailsbery J."/>
            <person name="Clay B."/>
            <person name="Brown D."/>
            <person name="John T."/>
            <person name="Oh Y."/>
            <person name="Young N."/>
            <person name="Fitzgerald M."/>
            <person name="Haas B.J."/>
            <person name="Zeng Q."/>
            <person name="Young S."/>
            <person name="Adiconis X."/>
            <person name="Fan L."/>
            <person name="Levin J.Z."/>
            <person name="Mitchell T.K."/>
            <person name="Okubara P.A."/>
            <person name="Farman M.L."/>
            <person name="Kohn L.M."/>
            <person name="Birren B."/>
            <person name="Ma L.-J."/>
            <person name="Dean R.A."/>
        </authorList>
    </citation>
    <scope>NUCLEOTIDE SEQUENCE</scope>
    <source>
        <strain evidence="3">ATCC 64411 / 73-15</strain>
    </source>
</reference>
<feature type="compositionally biased region" description="Low complexity" evidence="1">
    <location>
        <begin position="289"/>
        <end position="303"/>
    </location>
</feature>
<reference evidence="2" key="2">
    <citation type="submission" date="2010-05" db="EMBL/GenBank/DDBJ databases">
        <title>The Genome Sequence of Magnaporthe poae strain ATCC 64411.</title>
        <authorList>
            <consortium name="The Broad Institute Genome Sequencing Platform"/>
            <consortium name="Broad Institute Genome Sequencing Center for Infectious Disease"/>
            <person name="Ma L.-J."/>
            <person name="Dead R."/>
            <person name="Young S."/>
            <person name="Zeng Q."/>
            <person name="Koehrsen M."/>
            <person name="Alvarado L."/>
            <person name="Berlin A."/>
            <person name="Chapman S.B."/>
            <person name="Chen Z."/>
            <person name="Freedman E."/>
            <person name="Gellesch M."/>
            <person name="Goldberg J."/>
            <person name="Griggs A."/>
            <person name="Gujja S."/>
            <person name="Heilman E.R."/>
            <person name="Heiman D."/>
            <person name="Hepburn T."/>
            <person name="Howarth C."/>
            <person name="Jen D."/>
            <person name="Larson L."/>
            <person name="Mehta T."/>
            <person name="Neiman D."/>
            <person name="Pearson M."/>
            <person name="Roberts A."/>
            <person name="Saif S."/>
            <person name="Shea T."/>
            <person name="Shenoy N."/>
            <person name="Sisk P."/>
            <person name="Stolte C."/>
            <person name="Sykes S."/>
            <person name="Walk T."/>
            <person name="White J."/>
            <person name="Yandava C."/>
            <person name="Haas B."/>
            <person name="Nusbaum C."/>
            <person name="Birren B."/>
        </authorList>
    </citation>
    <scope>NUCLEOTIDE SEQUENCE</scope>
    <source>
        <strain evidence="2">ATCC 64411</strain>
    </source>
</reference>
<dbReference type="EMBL" id="ADBL01000806">
    <property type="status" value="NOT_ANNOTATED_CDS"/>
    <property type="molecule type" value="Genomic_DNA"/>
</dbReference>
<dbReference type="VEuPathDB" id="FungiDB:MAPG_03361"/>
<feature type="compositionally biased region" description="Basic and acidic residues" evidence="1">
    <location>
        <begin position="635"/>
        <end position="644"/>
    </location>
</feature>
<gene>
    <name evidence="2" type="ORF">MAPG_03361</name>
</gene>
<dbReference type="EnsemblFungi" id="MAPG_03361T0">
    <property type="protein sequence ID" value="MAPG_03361T0"/>
    <property type="gene ID" value="MAPG_03361"/>
</dbReference>
<sequence length="740" mass="82697">MSSFNETTTKDVLEQGSLQMDFDPNAIFQANPVDAGNDLFGDDLFGGDLFGGDIDMAWFNPITTDAVADNLPSGQEITANFVPSFGSAPAAPAAEQNSPPPGAFLSLPAAPPKPVEPVMQRDGLSPSAYLGFDATAPEPVNTTDAANPTIISPRPKRHVDVPKITTVNGYGTSPQPVTPSKSAASPVAVNPVRASARPSRNANFPAAHRDFTATPQRPRLAAFAVDTNPDDYNLGPQKAPMSAASAPTVNNREFPPPTQLDDASPVYRMPIIPSSKRKNVFVHYHPPASIRSRGQSSTASSSSVDALQESENRIKKYLRIVEPESRPLGKIKPGNNPKEWYPGLGRKLPAWGPYDKFSYTECGELNHNLRLDARDLKRYLQKPGLQLLIQRMPTAHNHRYPSAGLSAKCRYVKCPNRNSTIEKGHLRVALVEYPELSGKVLDPFHCAGYFHLWCLESAVDVVSLGCDGDFFRCDDRVLPYEANEPMTLSQEFPMRKAFREWMDAELKKKEQSEYEMKNYGFCAEPYDWTSRVKTLHQGYSKGASLTEAMIAAQLASKPPGCRELMDARSNIGMSAHMGNLVVLEEMREQQKKRQNQHGEDDEDRGDAERGRRIDRRRDLRRVRDARSLSPIQHRPRPDDLASYRERNCRTVLPAQDDHQQEQEQEQQVEIQQRTFPSAVPLLTDTETATRTWDRRERDLAMNHGLVLITRKRMRVQDAAEEFAVDGCTRKKQQLGYRFST</sequence>
<protein>
    <submittedName>
        <fullName evidence="2 3">Uncharacterized protein</fullName>
    </submittedName>
</protein>
<keyword evidence="4" id="KW-1185">Reference proteome</keyword>
<dbReference type="EMBL" id="GL876967">
    <property type="protein sequence ID" value="KLU84317.1"/>
    <property type="molecule type" value="Genomic_DNA"/>
</dbReference>